<keyword evidence="12" id="KW-1185">Reference proteome</keyword>
<dbReference type="PANTHER" id="PTHR35851">
    <property type="entry name" value="CELL DIVISION PROTEIN FTSQ"/>
    <property type="match status" value="1"/>
</dbReference>
<evidence type="ECO:0000256" key="3">
    <source>
        <dbReference type="ARBA" id="ARBA00022519"/>
    </source>
</evidence>
<dbReference type="GO" id="GO:0005886">
    <property type="term" value="C:plasma membrane"/>
    <property type="evidence" value="ECO:0007669"/>
    <property type="project" value="UniProtKB-SubCell"/>
</dbReference>
<dbReference type="Proteomes" id="UP000219439">
    <property type="component" value="Unassembled WGS sequence"/>
</dbReference>
<dbReference type="GO" id="GO:0090529">
    <property type="term" value="P:cell septum assembly"/>
    <property type="evidence" value="ECO:0007669"/>
    <property type="project" value="InterPro"/>
</dbReference>
<evidence type="ECO:0000256" key="7">
    <source>
        <dbReference type="ARBA" id="ARBA00023136"/>
    </source>
</evidence>
<dbReference type="GO" id="GO:0043093">
    <property type="term" value="P:FtsZ-dependent cytokinesis"/>
    <property type="evidence" value="ECO:0007669"/>
    <property type="project" value="UniProtKB-UniRule"/>
</dbReference>
<dbReference type="Pfam" id="PF08478">
    <property type="entry name" value="POTRA_1"/>
    <property type="match status" value="1"/>
</dbReference>
<dbReference type="PANTHER" id="PTHR35851:SF1">
    <property type="entry name" value="CELL DIVISION PROTEIN FTSQ"/>
    <property type="match status" value="1"/>
</dbReference>
<dbReference type="Gene3D" id="3.10.20.310">
    <property type="entry name" value="membrane protein fhac"/>
    <property type="match status" value="1"/>
</dbReference>
<evidence type="ECO:0000256" key="9">
    <source>
        <dbReference type="HAMAP-Rule" id="MF_00911"/>
    </source>
</evidence>
<dbReference type="InterPro" id="IPR026579">
    <property type="entry name" value="FtsQ"/>
</dbReference>
<dbReference type="GO" id="GO:0032153">
    <property type="term" value="C:cell division site"/>
    <property type="evidence" value="ECO:0007669"/>
    <property type="project" value="UniProtKB-UniRule"/>
</dbReference>
<evidence type="ECO:0000256" key="4">
    <source>
        <dbReference type="ARBA" id="ARBA00022618"/>
    </source>
</evidence>
<evidence type="ECO:0000256" key="8">
    <source>
        <dbReference type="ARBA" id="ARBA00023306"/>
    </source>
</evidence>
<comment type="subcellular location">
    <subcellularLocation>
        <location evidence="9">Cell inner membrane</location>
        <topology evidence="9">Single-pass type II membrane protein</topology>
    </subcellularLocation>
    <subcellularLocation>
        <location evidence="1">Membrane</location>
    </subcellularLocation>
    <text evidence="9">Localizes to the division septum.</text>
</comment>
<comment type="similarity">
    <text evidence="9">Belongs to the FtsQ/DivIB family. FtsQ subfamily.</text>
</comment>
<evidence type="ECO:0000256" key="2">
    <source>
        <dbReference type="ARBA" id="ARBA00022475"/>
    </source>
</evidence>
<keyword evidence="6 9" id="KW-1133">Transmembrane helix</keyword>
<dbReference type="AlphaFoldDB" id="A0A285NHY5"/>
<keyword evidence="2 9" id="KW-1003">Cell membrane</keyword>
<evidence type="ECO:0000256" key="5">
    <source>
        <dbReference type="ARBA" id="ARBA00022692"/>
    </source>
</evidence>
<dbReference type="Gene3D" id="3.40.50.11690">
    <property type="entry name" value="Cell division protein FtsQ/DivIB"/>
    <property type="match status" value="1"/>
</dbReference>
<evidence type="ECO:0000259" key="10">
    <source>
        <dbReference type="PROSITE" id="PS51779"/>
    </source>
</evidence>
<sequence length="314" mass="34760">MRPLKANKLTEQQRAIATAGKGTYSHGPLAPRAAAYEQRRLPAYKRIIPAAEAWLPRGIGWGLSIGFLSLTCLYGASISGGNQTALERVSSVMGLKVDSVLISGQKEVSEAEILNALALNSESSLLTFDAYAARKNLEQISWIAEAKVQKLYPNKLQIVVEEQKPFALWQRGQYVSLIAYDGSVISDTIEPEFKSLPLVVGHGAQRQASTLFELLSNYPSLARKIRAVAYVGERRWDLYLKNGVFIKLPEQDIASALEKVVAFDEDGNLSRKDIMSVDLRLKDRTFVRMGKDAAEKRRAILRDLGAKLPKEVEA</sequence>
<dbReference type="InterPro" id="IPR013685">
    <property type="entry name" value="POTRA_FtsQ_type"/>
</dbReference>
<dbReference type="RefSeq" id="WP_097153022.1">
    <property type="nucleotide sequence ID" value="NZ_OBEL01000001.1"/>
</dbReference>
<evidence type="ECO:0000313" key="12">
    <source>
        <dbReference type="Proteomes" id="UP000219439"/>
    </source>
</evidence>
<keyword evidence="7 9" id="KW-0472">Membrane</keyword>
<evidence type="ECO:0000313" key="11">
    <source>
        <dbReference type="EMBL" id="SNZ09055.1"/>
    </source>
</evidence>
<dbReference type="EMBL" id="OBEL01000001">
    <property type="protein sequence ID" value="SNZ09055.1"/>
    <property type="molecule type" value="Genomic_DNA"/>
</dbReference>
<dbReference type="PROSITE" id="PS51779">
    <property type="entry name" value="POTRA"/>
    <property type="match status" value="1"/>
</dbReference>
<dbReference type="Pfam" id="PF03799">
    <property type="entry name" value="FtsQ_DivIB_C"/>
    <property type="match status" value="1"/>
</dbReference>
<keyword evidence="5 9" id="KW-0812">Transmembrane</keyword>
<feature type="domain" description="POTRA" evidence="10">
    <location>
        <begin position="95"/>
        <end position="163"/>
    </location>
</feature>
<dbReference type="OrthoDB" id="9783091at2"/>
<dbReference type="InterPro" id="IPR034746">
    <property type="entry name" value="POTRA"/>
</dbReference>
<comment type="function">
    <text evidence="9">Essential cell division protein.</text>
</comment>
<organism evidence="11 12">
    <name type="scientific">Cohaesibacter gelatinilyticus</name>
    <dbReference type="NCBI Taxonomy" id="372072"/>
    <lineage>
        <taxon>Bacteria</taxon>
        <taxon>Pseudomonadati</taxon>
        <taxon>Pseudomonadota</taxon>
        <taxon>Alphaproteobacteria</taxon>
        <taxon>Hyphomicrobiales</taxon>
        <taxon>Cohaesibacteraceae</taxon>
    </lineage>
</organism>
<dbReference type="InterPro" id="IPR005548">
    <property type="entry name" value="Cell_div_FtsQ/DivIB_C"/>
</dbReference>
<accession>A0A285NHY5</accession>
<reference evidence="11 12" key="1">
    <citation type="submission" date="2017-09" db="EMBL/GenBank/DDBJ databases">
        <authorList>
            <person name="Ehlers B."/>
            <person name="Leendertz F.H."/>
        </authorList>
    </citation>
    <scope>NUCLEOTIDE SEQUENCE [LARGE SCALE GENOMIC DNA]</scope>
    <source>
        <strain evidence="11 12">DSM 18289</strain>
    </source>
</reference>
<dbReference type="HAMAP" id="MF_00911">
    <property type="entry name" value="FtsQ_subfam"/>
    <property type="match status" value="1"/>
</dbReference>
<keyword evidence="4 9" id="KW-0132">Cell division</keyword>
<name>A0A285NHY5_9HYPH</name>
<dbReference type="InterPro" id="IPR045335">
    <property type="entry name" value="FtsQ_C_sf"/>
</dbReference>
<evidence type="ECO:0000256" key="1">
    <source>
        <dbReference type="ARBA" id="ARBA00004370"/>
    </source>
</evidence>
<protein>
    <recommendedName>
        <fullName evidence="9">Cell division protein FtsQ</fullName>
    </recommendedName>
</protein>
<keyword evidence="3 9" id="KW-0997">Cell inner membrane</keyword>
<keyword evidence="8 9" id="KW-0131">Cell cycle</keyword>
<proteinExistence type="inferred from homology"/>
<gene>
    <name evidence="9" type="primary">ftsQ</name>
    <name evidence="11" type="ORF">SAMN06265368_1917</name>
</gene>
<evidence type="ECO:0000256" key="6">
    <source>
        <dbReference type="ARBA" id="ARBA00022989"/>
    </source>
</evidence>